<organism evidence="3 4">
    <name type="scientific">Phytophthora citrophthora</name>
    <dbReference type="NCBI Taxonomy" id="4793"/>
    <lineage>
        <taxon>Eukaryota</taxon>
        <taxon>Sar</taxon>
        <taxon>Stramenopiles</taxon>
        <taxon>Oomycota</taxon>
        <taxon>Peronosporomycetes</taxon>
        <taxon>Peronosporales</taxon>
        <taxon>Peronosporaceae</taxon>
        <taxon>Phytophthora</taxon>
    </lineage>
</organism>
<gene>
    <name evidence="3" type="ORF">P3T76_010685</name>
</gene>
<feature type="coiled-coil region" evidence="1">
    <location>
        <begin position="73"/>
        <end position="118"/>
    </location>
</feature>
<dbReference type="AlphaFoldDB" id="A0AAD9GBT7"/>
<feature type="signal peptide" evidence="2">
    <location>
        <begin position="1"/>
        <end position="23"/>
    </location>
</feature>
<dbReference type="EMBL" id="JASMQC010000023">
    <property type="protein sequence ID" value="KAK1935460.1"/>
    <property type="molecule type" value="Genomic_DNA"/>
</dbReference>
<evidence type="ECO:0008006" key="5">
    <source>
        <dbReference type="Google" id="ProtNLM"/>
    </source>
</evidence>
<proteinExistence type="predicted"/>
<comment type="caution">
    <text evidence="3">The sequence shown here is derived from an EMBL/GenBank/DDBJ whole genome shotgun (WGS) entry which is preliminary data.</text>
</comment>
<keyword evidence="1" id="KW-0175">Coiled coil</keyword>
<dbReference type="Proteomes" id="UP001259832">
    <property type="component" value="Unassembled WGS sequence"/>
</dbReference>
<evidence type="ECO:0000256" key="2">
    <source>
        <dbReference type="SAM" id="SignalP"/>
    </source>
</evidence>
<keyword evidence="2" id="KW-0732">Signal</keyword>
<name>A0AAD9GBT7_9STRA</name>
<accession>A0AAD9GBT7</accession>
<reference evidence="3" key="1">
    <citation type="submission" date="2023-08" db="EMBL/GenBank/DDBJ databases">
        <title>Reference Genome Resource for the Citrus Pathogen Phytophthora citrophthora.</title>
        <authorList>
            <person name="Moller H."/>
            <person name="Coetzee B."/>
            <person name="Rose L.J."/>
            <person name="Van Niekerk J.M."/>
        </authorList>
    </citation>
    <scope>NUCLEOTIDE SEQUENCE</scope>
    <source>
        <strain evidence="3">STE-U-9442</strain>
    </source>
</reference>
<evidence type="ECO:0000313" key="3">
    <source>
        <dbReference type="EMBL" id="KAK1935460.1"/>
    </source>
</evidence>
<keyword evidence="4" id="KW-1185">Reference proteome</keyword>
<sequence>MRVYQNLLLALAVLVALTSIVSAQNPAVRALRTGTDEERGVFNSLKAELSIFKLNRAARQQMTPEQKLFEKQAKALKKETEAALKLKNKKEEAIKKAEQKLADQVAKSKKKMDALEAKQLKAMKKLSEKEALKKVEALNKQDDSYNLLLVVKKTPEQLEKQFQPGFKTLIKQGIDPTTSENFKYLQNYWFIYYNRYPNKAKIALKTISTAA</sequence>
<feature type="chain" id="PRO_5042242887" description="RxLR effector protein" evidence="2">
    <location>
        <begin position="24"/>
        <end position="211"/>
    </location>
</feature>
<evidence type="ECO:0000313" key="4">
    <source>
        <dbReference type="Proteomes" id="UP001259832"/>
    </source>
</evidence>
<protein>
    <recommendedName>
        <fullName evidence="5">RxLR effector protein</fullName>
    </recommendedName>
</protein>
<evidence type="ECO:0000256" key="1">
    <source>
        <dbReference type="SAM" id="Coils"/>
    </source>
</evidence>